<proteinExistence type="predicted"/>
<accession>A0A914GY04</accession>
<sequence length="155" mass="17537">MGRYSDRFGLVDIRTDFIRTDFGLVGIRFGSHGEMKFNGETEMRKKRESSRRTARQKRVYNVHNCCKAKVSNRIAGMRLATAQEWRQILWLDSGSAIGHAMCSVFSGTSAAGIDITQTAHNGQKEDNNLALRTFTGEFLLNGQYQVSVFRQQIPI</sequence>
<evidence type="ECO:0000313" key="2">
    <source>
        <dbReference type="WBParaSite" id="Gr19_v10_g12189.t1"/>
    </source>
</evidence>
<dbReference type="Proteomes" id="UP000887572">
    <property type="component" value="Unplaced"/>
</dbReference>
<dbReference type="WBParaSite" id="Gr19_v10_g12189.t1">
    <property type="protein sequence ID" value="Gr19_v10_g12189.t1"/>
    <property type="gene ID" value="Gr19_v10_g12189"/>
</dbReference>
<evidence type="ECO:0000313" key="1">
    <source>
        <dbReference type="Proteomes" id="UP000887572"/>
    </source>
</evidence>
<dbReference type="AlphaFoldDB" id="A0A914GY04"/>
<keyword evidence="1" id="KW-1185">Reference proteome</keyword>
<protein>
    <submittedName>
        <fullName evidence="2">Uncharacterized protein</fullName>
    </submittedName>
</protein>
<organism evidence="1 2">
    <name type="scientific">Globodera rostochiensis</name>
    <name type="common">Golden nematode worm</name>
    <name type="synonym">Heterodera rostochiensis</name>
    <dbReference type="NCBI Taxonomy" id="31243"/>
    <lineage>
        <taxon>Eukaryota</taxon>
        <taxon>Metazoa</taxon>
        <taxon>Ecdysozoa</taxon>
        <taxon>Nematoda</taxon>
        <taxon>Chromadorea</taxon>
        <taxon>Rhabditida</taxon>
        <taxon>Tylenchina</taxon>
        <taxon>Tylenchomorpha</taxon>
        <taxon>Tylenchoidea</taxon>
        <taxon>Heteroderidae</taxon>
        <taxon>Heteroderinae</taxon>
        <taxon>Globodera</taxon>
    </lineage>
</organism>
<name>A0A914GY04_GLORO</name>
<reference evidence="2" key="1">
    <citation type="submission" date="2022-11" db="UniProtKB">
        <authorList>
            <consortium name="WormBaseParasite"/>
        </authorList>
    </citation>
    <scope>IDENTIFICATION</scope>
</reference>